<accession>A0AAE0DI44</accession>
<evidence type="ECO:0000313" key="8">
    <source>
        <dbReference type="EMBL" id="KAK3171117.1"/>
    </source>
</evidence>
<feature type="domain" description="Tyrosine-protein phosphatase" evidence="6">
    <location>
        <begin position="4"/>
        <end position="151"/>
    </location>
</feature>
<evidence type="ECO:0000256" key="1">
    <source>
        <dbReference type="ARBA" id="ARBA00008601"/>
    </source>
</evidence>
<evidence type="ECO:0000259" key="7">
    <source>
        <dbReference type="PROSITE" id="PS50056"/>
    </source>
</evidence>
<dbReference type="PANTHER" id="PTHR45848:SF4">
    <property type="entry name" value="DUAL SPECIFICITY PROTEIN PHOSPHATASE 12"/>
    <property type="match status" value="1"/>
</dbReference>
<feature type="active site" description="Phosphocysteine intermediate" evidence="5">
    <location>
        <position position="90"/>
    </location>
</feature>
<evidence type="ECO:0000313" key="9">
    <source>
        <dbReference type="Proteomes" id="UP001276659"/>
    </source>
</evidence>
<comment type="caution">
    <text evidence="8">The sequence shown here is derived from an EMBL/GenBank/DDBJ whole genome shotgun (WGS) entry which is preliminary data.</text>
</comment>
<protein>
    <recommendedName>
        <fullName evidence="2">protein-tyrosine-phosphatase</fullName>
        <ecNumber evidence="2">3.1.3.48</ecNumber>
    </recommendedName>
</protein>
<proteinExistence type="inferred from homology"/>
<dbReference type="InterPro" id="IPR016130">
    <property type="entry name" value="Tyr_Pase_AS"/>
</dbReference>
<dbReference type="Gene3D" id="3.90.190.10">
    <property type="entry name" value="Protein tyrosine phosphatase superfamily"/>
    <property type="match status" value="1"/>
</dbReference>
<evidence type="ECO:0000259" key="6">
    <source>
        <dbReference type="PROSITE" id="PS50054"/>
    </source>
</evidence>
<dbReference type="PANTHER" id="PTHR45848">
    <property type="entry name" value="DUAL SPECIFICITY PROTEIN PHOSPHATASE 12 FAMILY MEMBER"/>
    <property type="match status" value="1"/>
</dbReference>
<dbReference type="GO" id="GO:0005634">
    <property type="term" value="C:nucleus"/>
    <property type="evidence" value="ECO:0007669"/>
    <property type="project" value="TreeGrafter"/>
</dbReference>
<keyword evidence="9" id="KW-1185">Reference proteome</keyword>
<keyword evidence="3" id="KW-0378">Hydrolase</keyword>
<dbReference type="InterPro" id="IPR029021">
    <property type="entry name" value="Prot-tyrosine_phosphatase-like"/>
</dbReference>
<dbReference type="PROSITE" id="PS00383">
    <property type="entry name" value="TYR_PHOSPHATASE_1"/>
    <property type="match status" value="1"/>
</dbReference>
<evidence type="ECO:0000256" key="4">
    <source>
        <dbReference type="ARBA" id="ARBA00022912"/>
    </source>
</evidence>
<gene>
    <name evidence="8" type="ORF">OEA41_003201</name>
</gene>
<dbReference type="EC" id="3.1.3.48" evidence="2"/>
<evidence type="ECO:0000256" key="2">
    <source>
        <dbReference type="ARBA" id="ARBA00013064"/>
    </source>
</evidence>
<dbReference type="PROSITE" id="PS50056">
    <property type="entry name" value="TYR_PHOSPHATASE_2"/>
    <property type="match status" value="1"/>
</dbReference>
<dbReference type="PIRSF" id="PIRSF000941">
    <property type="entry name" value="DUSP12"/>
    <property type="match status" value="1"/>
</dbReference>
<dbReference type="InterPro" id="IPR020422">
    <property type="entry name" value="TYR_PHOSPHATASE_DUAL_dom"/>
</dbReference>
<comment type="similarity">
    <text evidence="1">Belongs to the protein-tyrosine phosphatase family. Non-receptor class dual specificity subfamily.</text>
</comment>
<sequence>MSLDRIPGDANLYIGGLFSLRRKDALKKADITHVVSALRLPLDNDLFVNFKHHVVEVDDVDDENIIEHFTNSNAFIQEGIDSGGGVFVHCAMGKSRSTTLLIAYLLSHPPNANANLTPESALSLIRQTRPLAEPNPGFMEQLSLYHSMSCPSTQAALDAHPLYQRWLYQRTVEASVAAGVAPGVEELRFGDEGAAKGVNLAAEQGTTSTSSQNGAPEPTISYRCRRCRTPLATSAYLVPHSPKSPGQCAHLHLTPLSWMRPELEQGKLEGRLECPNSKCGQSVGRYAWQGMKCSCGEWVVPGMTLGRKQVDEVRQRERPRGMGGGEKI</sequence>
<dbReference type="Proteomes" id="UP001276659">
    <property type="component" value="Unassembled WGS sequence"/>
</dbReference>
<dbReference type="InterPro" id="IPR000387">
    <property type="entry name" value="Tyr_Pase_dom"/>
</dbReference>
<feature type="domain" description="Tyrosine specific protein phosphatases" evidence="7">
    <location>
        <begin position="67"/>
        <end position="130"/>
    </location>
</feature>
<dbReference type="InterPro" id="IPR016278">
    <property type="entry name" value="DUSP12"/>
</dbReference>
<dbReference type="SMART" id="SM00195">
    <property type="entry name" value="DSPc"/>
    <property type="match status" value="1"/>
</dbReference>
<keyword evidence="4" id="KW-0904">Protein phosphatase</keyword>
<dbReference type="Pfam" id="PF00782">
    <property type="entry name" value="DSPc"/>
    <property type="match status" value="1"/>
</dbReference>
<evidence type="ECO:0000256" key="5">
    <source>
        <dbReference type="PIRSR" id="PIRSR000941-50"/>
    </source>
</evidence>
<dbReference type="InterPro" id="IPR000340">
    <property type="entry name" value="Dual-sp_phosphatase_cat-dom"/>
</dbReference>
<dbReference type="AlphaFoldDB" id="A0AAE0DI44"/>
<name>A0AAE0DI44_9LECA</name>
<dbReference type="SUPFAM" id="SSF52799">
    <property type="entry name" value="(Phosphotyrosine protein) phosphatases II"/>
    <property type="match status" value="1"/>
</dbReference>
<reference evidence="8" key="1">
    <citation type="submission" date="2022-11" db="EMBL/GenBank/DDBJ databases">
        <title>Chromosomal genome sequence assembly and mating type (MAT) locus characterization of the leprose asexual lichenized fungus Lepraria neglecta (Nyl.) Erichsen.</title>
        <authorList>
            <person name="Allen J.L."/>
            <person name="Pfeffer B."/>
        </authorList>
    </citation>
    <scope>NUCLEOTIDE SEQUENCE</scope>
    <source>
        <strain evidence="8">Allen 5258</strain>
    </source>
</reference>
<dbReference type="GO" id="GO:0008138">
    <property type="term" value="F:protein tyrosine/serine/threonine phosphatase activity"/>
    <property type="evidence" value="ECO:0007669"/>
    <property type="project" value="InterPro"/>
</dbReference>
<organism evidence="8 9">
    <name type="scientific">Lepraria neglecta</name>
    <dbReference type="NCBI Taxonomy" id="209136"/>
    <lineage>
        <taxon>Eukaryota</taxon>
        <taxon>Fungi</taxon>
        <taxon>Dikarya</taxon>
        <taxon>Ascomycota</taxon>
        <taxon>Pezizomycotina</taxon>
        <taxon>Lecanoromycetes</taxon>
        <taxon>OSLEUM clade</taxon>
        <taxon>Lecanoromycetidae</taxon>
        <taxon>Lecanorales</taxon>
        <taxon>Lecanorineae</taxon>
        <taxon>Stereocaulaceae</taxon>
        <taxon>Lepraria</taxon>
    </lineage>
</organism>
<dbReference type="PROSITE" id="PS50054">
    <property type="entry name" value="TYR_PHOSPHATASE_DUAL"/>
    <property type="match status" value="1"/>
</dbReference>
<dbReference type="GO" id="GO:0004725">
    <property type="term" value="F:protein tyrosine phosphatase activity"/>
    <property type="evidence" value="ECO:0007669"/>
    <property type="project" value="UniProtKB-EC"/>
</dbReference>
<evidence type="ECO:0000256" key="3">
    <source>
        <dbReference type="ARBA" id="ARBA00022801"/>
    </source>
</evidence>
<dbReference type="EMBL" id="JASNWA010000008">
    <property type="protein sequence ID" value="KAK3171117.1"/>
    <property type="molecule type" value="Genomic_DNA"/>
</dbReference>